<keyword evidence="2" id="KW-1185">Reference proteome</keyword>
<gene>
    <name evidence="1" type="ORF">CJ255_20915</name>
</gene>
<organism evidence="1 2">
    <name type="scientific">Candidatus Viridilinea mediisalina</name>
    <dbReference type="NCBI Taxonomy" id="2024553"/>
    <lineage>
        <taxon>Bacteria</taxon>
        <taxon>Bacillati</taxon>
        <taxon>Chloroflexota</taxon>
        <taxon>Chloroflexia</taxon>
        <taxon>Chloroflexales</taxon>
        <taxon>Chloroflexineae</taxon>
        <taxon>Oscillochloridaceae</taxon>
        <taxon>Candidatus Viridilinea</taxon>
    </lineage>
</organism>
<accession>A0A2A6RE04</accession>
<dbReference type="Proteomes" id="UP000220527">
    <property type="component" value="Unassembled WGS sequence"/>
</dbReference>
<proteinExistence type="predicted"/>
<evidence type="ECO:0000313" key="1">
    <source>
        <dbReference type="EMBL" id="PDW00280.1"/>
    </source>
</evidence>
<reference evidence="2" key="1">
    <citation type="submission" date="2017-08" db="EMBL/GenBank/DDBJ databases">
        <authorList>
            <person name="Grouzdev D.S."/>
            <person name="Gaisin V.A."/>
            <person name="Rysina M.S."/>
            <person name="Gorlenko V.M."/>
        </authorList>
    </citation>
    <scope>NUCLEOTIDE SEQUENCE [LARGE SCALE GENOMIC DNA]</scope>
    <source>
        <strain evidence="2">Kir15-3F</strain>
    </source>
</reference>
<protein>
    <submittedName>
        <fullName evidence="1">Uncharacterized protein</fullName>
    </submittedName>
</protein>
<evidence type="ECO:0000313" key="2">
    <source>
        <dbReference type="Proteomes" id="UP000220527"/>
    </source>
</evidence>
<sequence>MIGGKHADGYCSKLGYARPLGWGSVRIAAKALLLLNSVDDKPLLHNAGDVIAWTKSHYAPSPMQEEWLAMHRHKHPDAADYPRAKDRDGNENIHTFHTKLRTTHSRARRYRKGGKR</sequence>
<dbReference type="EMBL" id="NQWI01000192">
    <property type="protein sequence ID" value="PDW00280.1"/>
    <property type="molecule type" value="Genomic_DNA"/>
</dbReference>
<dbReference type="AlphaFoldDB" id="A0A2A6RE04"/>
<comment type="caution">
    <text evidence="1">The sequence shown here is derived from an EMBL/GenBank/DDBJ whole genome shotgun (WGS) entry which is preliminary data.</text>
</comment>
<name>A0A2A6RE04_9CHLR</name>